<gene>
    <name evidence="2" type="ORF">M136_0940</name>
</gene>
<dbReference type="Proteomes" id="UP000022082">
    <property type="component" value="Unassembled WGS sequence"/>
</dbReference>
<evidence type="ECO:0000313" key="2">
    <source>
        <dbReference type="EMBL" id="EXZ29814.1"/>
    </source>
</evidence>
<comment type="caution">
    <text evidence="2">The sequence shown here is derived from an EMBL/GenBank/DDBJ whole genome shotgun (WGS) entry which is preliminary data.</text>
</comment>
<keyword evidence="1" id="KW-1133">Transmembrane helix</keyword>
<sequence>MNFDLPSSTLRFSRERKRNGLTYGVMYLLSYLFMPIKAFCFPSYL</sequence>
<evidence type="ECO:0008006" key="4">
    <source>
        <dbReference type="Google" id="ProtNLM"/>
    </source>
</evidence>
<accession>A0A015Z4R7</accession>
<evidence type="ECO:0000256" key="1">
    <source>
        <dbReference type="SAM" id="Phobius"/>
    </source>
</evidence>
<keyword evidence="1" id="KW-0812">Transmembrane</keyword>
<name>A0A015Z4R7_BACFG</name>
<dbReference type="AlphaFoldDB" id="A0A015Z4R7"/>
<proteinExistence type="predicted"/>
<organism evidence="2 3">
    <name type="scientific">Bacteroides fragilis str. S36L11</name>
    <dbReference type="NCBI Taxonomy" id="1339327"/>
    <lineage>
        <taxon>Bacteria</taxon>
        <taxon>Pseudomonadati</taxon>
        <taxon>Bacteroidota</taxon>
        <taxon>Bacteroidia</taxon>
        <taxon>Bacteroidales</taxon>
        <taxon>Bacteroidaceae</taxon>
        <taxon>Bacteroides</taxon>
    </lineage>
</organism>
<dbReference type="PATRIC" id="fig|1339327.3.peg.1601"/>
<keyword evidence="1" id="KW-0472">Membrane</keyword>
<feature type="transmembrane region" description="Helical" evidence="1">
    <location>
        <begin position="21"/>
        <end position="44"/>
    </location>
</feature>
<dbReference type="EMBL" id="JGDJ01000151">
    <property type="protein sequence ID" value="EXZ29814.1"/>
    <property type="molecule type" value="Genomic_DNA"/>
</dbReference>
<evidence type="ECO:0000313" key="3">
    <source>
        <dbReference type="Proteomes" id="UP000022082"/>
    </source>
</evidence>
<protein>
    <recommendedName>
        <fullName evidence="4">Transmembrane protein</fullName>
    </recommendedName>
</protein>
<reference evidence="2 3" key="1">
    <citation type="submission" date="2014-02" db="EMBL/GenBank/DDBJ databases">
        <authorList>
            <person name="Sears C."/>
            <person name="Carroll K."/>
            <person name="Sack B.R."/>
            <person name="Qadri F."/>
            <person name="Myers L.L."/>
            <person name="Chung G.-T."/>
            <person name="Escheverria P."/>
            <person name="Fraser C.M."/>
            <person name="Sadzewicz L."/>
            <person name="Shefchek K.A."/>
            <person name="Tallon L."/>
            <person name="Das S.P."/>
            <person name="Daugherty S."/>
            <person name="Mongodin E.F."/>
        </authorList>
    </citation>
    <scope>NUCLEOTIDE SEQUENCE [LARGE SCALE GENOMIC DNA]</scope>
    <source>
        <strain evidence="2 3">S36L11</strain>
    </source>
</reference>